<dbReference type="InterPro" id="IPR052895">
    <property type="entry name" value="HetReg/Transcr_Mod"/>
</dbReference>
<proteinExistence type="predicted"/>
<protein>
    <submittedName>
        <fullName evidence="1">Heterokaryon incompatibility</fullName>
    </submittedName>
</protein>
<sequence length="473" mass="55174">MVTRDSMIPWDKFATIVSRLRVQFNEYRIQTQHPDSQSIENFYFLHDMRERHKRRRKERHDLLELLFLTRGFQATDPRDKLFALVGLAGDVLSSDWEVTPNYNLSVAEVYHRFALWHLTRKRQFGIFSFGRSQNRSPFPELEALPSWVPDLTRPDFAAPLPKLEYLSTKYIDLRYDVLKEFELRKKFFKEAVKVYHADLKYSWWAAGRQSDFQLARIAFSNSTAVIHVVGTKIGSLKVLGTPFVQKNVEESSLMPLKATIEEKNRNLSFLSNDLHMYEWLGEIWRLVGETTLRDKHARLPKNTFNAVWRTMICCMTPGGHNAQFTIFSRAAESMYEKFLARARRLEAKTQDEGGVPTKYMLTNDDIQHADPRVVTFTEDEVKKLLLMHNSVVKWYHGRRFAITDAGDFAAVPESAREGDVVCIFNGSRVPYVLRPSQNGYYTLVGECYVDGMMRGEVRDRFPRRIHETSFSIQ</sequence>
<accession>A0A395NTR9</accession>
<dbReference type="EMBL" id="PXOA01000163">
    <property type="protein sequence ID" value="RFU79323.1"/>
    <property type="molecule type" value="Genomic_DNA"/>
</dbReference>
<dbReference type="PANTHER" id="PTHR24148:SF64">
    <property type="entry name" value="HETEROKARYON INCOMPATIBILITY DOMAIN-CONTAINING PROTEIN"/>
    <property type="match status" value="1"/>
</dbReference>
<evidence type="ECO:0000313" key="2">
    <source>
        <dbReference type="Proteomes" id="UP000266272"/>
    </source>
</evidence>
<dbReference type="AlphaFoldDB" id="A0A395NTR9"/>
<reference evidence="1 2" key="1">
    <citation type="journal article" date="2018" name="PLoS Pathog.">
        <title>Evolution of structural diversity of trichothecenes, a family of toxins produced by plant pathogenic and entomopathogenic fungi.</title>
        <authorList>
            <person name="Proctor R.H."/>
            <person name="McCormick S.P."/>
            <person name="Kim H.S."/>
            <person name="Cardoza R.E."/>
            <person name="Stanley A.M."/>
            <person name="Lindo L."/>
            <person name="Kelly A."/>
            <person name="Brown D.W."/>
            <person name="Lee T."/>
            <person name="Vaughan M.M."/>
            <person name="Alexander N.J."/>
            <person name="Busman M."/>
            <person name="Gutierrez S."/>
        </authorList>
    </citation>
    <scope>NUCLEOTIDE SEQUENCE [LARGE SCALE GENOMIC DNA]</scope>
    <source>
        <strain evidence="1 2">IBT 40837</strain>
    </source>
</reference>
<dbReference type="Pfam" id="PF26639">
    <property type="entry name" value="Het-6_barrel"/>
    <property type="match status" value="1"/>
</dbReference>
<dbReference type="OrthoDB" id="3553147at2759"/>
<evidence type="ECO:0000313" key="1">
    <source>
        <dbReference type="EMBL" id="RFU79323.1"/>
    </source>
</evidence>
<gene>
    <name evidence="1" type="ORF">TARUN_2891</name>
</gene>
<dbReference type="PANTHER" id="PTHR24148">
    <property type="entry name" value="ANKYRIN REPEAT DOMAIN-CONTAINING PROTEIN 39 HOMOLOG-RELATED"/>
    <property type="match status" value="1"/>
</dbReference>
<dbReference type="Proteomes" id="UP000266272">
    <property type="component" value="Unassembled WGS sequence"/>
</dbReference>
<comment type="caution">
    <text evidence="1">The sequence shown here is derived from an EMBL/GenBank/DDBJ whole genome shotgun (WGS) entry which is preliminary data.</text>
</comment>
<organism evidence="1 2">
    <name type="scientific">Trichoderma arundinaceum</name>
    <dbReference type="NCBI Taxonomy" id="490622"/>
    <lineage>
        <taxon>Eukaryota</taxon>
        <taxon>Fungi</taxon>
        <taxon>Dikarya</taxon>
        <taxon>Ascomycota</taxon>
        <taxon>Pezizomycotina</taxon>
        <taxon>Sordariomycetes</taxon>
        <taxon>Hypocreomycetidae</taxon>
        <taxon>Hypocreales</taxon>
        <taxon>Hypocreaceae</taxon>
        <taxon>Trichoderma</taxon>
    </lineage>
</organism>
<name>A0A395NTR9_TRIAR</name>
<keyword evidence="2" id="KW-1185">Reference proteome</keyword>